<dbReference type="GO" id="GO:0006313">
    <property type="term" value="P:DNA transposition"/>
    <property type="evidence" value="ECO:0007669"/>
    <property type="project" value="InterPro"/>
</dbReference>
<dbReference type="InterPro" id="IPR012337">
    <property type="entry name" value="RNaseH-like_sf"/>
</dbReference>
<evidence type="ECO:0000259" key="2">
    <source>
        <dbReference type="Pfam" id="PF01609"/>
    </source>
</evidence>
<keyword evidence="1" id="KW-0472">Membrane</keyword>
<dbReference type="EMBL" id="LAZR01016848">
    <property type="protein sequence ID" value="KKM02754.1"/>
    <property type="molecule type" value="Genomic_DNA"/>
</dbReference>
<dbReference type="PANTHER" id="PTHR34614:SF2">
    <property type="entry name" value="TRANSPOSASE IS4-LIKE DOMAIN-CONTAINING PROTEIN"/>
    <property type="match status" value="1"/>
</dbReference>
<gene>
    <name evidence="3" type="ORF">LCGC14_1781270</name>
</gene>
<proteinExistence type="predicted"/>
<dbReference type="PANTHER" id="PTHR34614">
    <property type="match status" value="1"/>
</dbReference>
<dbReference type="AlphaFoldDB" id="A0A0F9GVI2"/>
<organism evidence="3">
    <name type="scientific">marine sediment metagenome</name>
    <dbReference type="NCBI Taxonomy" id="412755"/>
    <lineage>
        <taxon>unclassified sequences</taxon>
        <taxon>metagenomes</taxon>
        <taxon>ecological metagenomes</taxon>
    </lineage>
</organism>
<keyword evidence="1" id="KW-1133">Transmembrane helix</keyword>
<dbReference type="GO" id="GO:0004803">
    <property type="term" value="F:transposase activity"/>
    <property type="evidence" value="ECO:0007669"/>
    <property type="project" value="InterPro"/>
</dbReference>
<accession>A0A0F9GVI2</accession>
<comment type="caution">
    <text evidence="3">The sequence shown here is derived from an EMBL/GenBank/DDBJ whole genome shotgun (WGS) entry which is preliminary data.</text>
</comment>
<keyword evidence="1" id="KW-0812">Transmembrane</keyword>
<sequence length="557" mass="64663">MYDLILYMVHLIKKVIKGNTYLYLAASARIDGKPRRIWQKYLGSEDKFNELTELLIDTSPSIMTLDFGLPIALMQLVKELKLIELINDCTNKRSQGLSLGHYVSLAAINRCVKPTSKAKLRRWFEHTALFKEFPPIDTYLDSMAYTNHFKYLTPEVIEDIETRISERLIKKFNVSMNTLFYDPTNFFTFINPKEGMELPKHGHSKEGRFALNLVGLTLFCTKDGGLPVLHEVYPGNVQDAKLFREQVPRLLERLKRVGIDPREICVVFDKGNLSQEAFDQIYEAGIHFICSIRPSTQKEFDSLTPADFKLEKLPNGKKIGVLEYITQLYGSNNKLLVVYNPRLKAWQEKNLMIKLEKKIEVVHEWFKERLNVKKWRKVEAVEEKIRDIFKSKKHLDLVDYSVSGTLAKVEYSIKLNEKAIMTHLDTLGKSFFLSNHPDMAALDIVWLYRQQFTVERAFKYLKSPDLLSVRPMYHWTDDSIRGHLFTCVLGLLLLTLLVRKVQREFKRLSLSNIVEYLSEIELAIVHYKGTKKIIKKLVNISSEAAELSKFLKLEAQV</sequence>
<feature type="domain" description="Transposase IS4-like" evidence="2">
    <location>
        <begin position="206"/>
        <end position="464"/>
    </location>
</feature>
<feature type="transmembrane region" description="Helical" evidence="1">
    <location>
        <begin position="480"/>
        <end position="498"/>
    </location>
</feature>
<evidence type="ECO:0000256" key="1">
    <source>
        <dbReference type="SAM" id="Phobius"/>
    </source>
</evidence>
<protein>
    <recommendedName>
        <fullName evidence="2">Transposase IS4-like domain-containing protein</fullName>
    </recommendedName>
</protein>
<name>A0A0F9GVI2_9ZZZZ</name>
<reference evidence="3" key="1">
    <citation type="journal article" date="2015" name="Nature">
        <title>Complex archaea that bridge the gap between prokaryotes and eukaryotes.</title>
        <authorList>
            <person name="Spang A."/>
            <person name="Saw J.H."/>
            <person name="Jorgensen S.L."/>
            <person name="Zaremba-Niedzwiedzka K."/>
            <person name="Martijn J."/>
            <person name="Lind A.E."/>
            <person name="van Eijk R."/>
            <person name="Schleper C."/>
            <person name="Guy L."/>
            <person name="Ettema T.J."/>
        </authorList>
    </citation>
    <scope>NUCLEOTIDE SEQUENCE</scope>
</reference>
<dbReference type="GO" id="GO:0003677">
    <property type="term" value="F:DNA binding"/>
    <property type="evidence" value="ECO:0007669"/>
    <property type="project" value="InterPro"/>
</dbReference>
<dbReference type="NCBIfam" id="NF033559">
    <property type="entry name" value="transpos_IS1634"/>
    <property type="match status" value="1"/>
</dbReference>
<evidence type="ECO:0000313" key="3">
    <source>
        <dbReference type="EMBL" id="KKM02754.1"/>
    </source>
</evidence>
<dbReference type="InterPro" id="IPR002559">
    <property type="entry name" value="Transposase_11"/>
</dbReference>
<dbReference type="SUPFAM" id="SSF53098">
    <property type="entry name" value="Ribonuclease H-like"/>
    <property type="match status" value="1"/>
</dbReference>
<dbReference type="Pfam" id="PF01609">
    <property type="entry name" value="DDE_Tnp_1"/>
    <property type="match status" value="1"/>
</dbReference>
<dbReference type="InterPro" id="IPR047654">
    <property type="entry name" value="IS1634_transpos"/>
</dbReference>